<feature type="compositionally biased region" description="Polar residues" evidence="1">
    <location>
        <begin position="16"/>
        <end position="49"/>
    </location>
</feature>
<organism evidence="3 4">
    <name type="scientific">Lophiotrema nucula</name>
    <dbReference type="NCBI Taxonomy" id="690887"/>
    <lineage>
        <taxon>Eukaryota</taxon>
        <taxon>Fungi</taxon>
        <taxon>Dikarya</taxon>
        <taxon>Ascomycota</taxon>
        <taxon>Pezizomycotina</taxon>
        <taxon>Dothideomycetes</taxon>
        <taxon>Pleosporomycetidae</taxon>
        <taxon>Pleosporales</taxon>
        <taxon>Lophiotremataceae</taxon>
        <taxon>Lophiotrema</taxon>
    </lineage>
</organism>
<proteinExistence type="predicted"/>
<sequence>MITPSRPRTPPPPYVSTDSLPSYSSRPPSVHLQDSTHAITTPIRANQQVVRHHTPLLIPPDRSRPRSPLDQSPPSSSSSYPPPGTAIRTNTPTLTVPPRSYHTPHTPYHDLESSLSASASASDIYLTPRRPQRRRSQHDTDPHTAVTSGWCVNLTRVIIFLIPFGVIGVVLWASFARWGTKHAKGEGEGKACDWLMVGANWMCV</sequence>
<evidence type="ECO:0000313" key="4">
    <source>
        <dbReference type="Proteomes" id="UP000799770"/>
    </source>
</evidence>
<feature type="region of interest" description="Disordered" evidence="1">
    <location>
        <begin position="1"/>
        <end position="115"/>
    </location>
</feature>
<evidence type="ECO:0000313" key="3">
    <source>
        <dbReference type="EMBL" id="KAF2116399.1"/>
    </source>
</evidence>
<dbReference type="EMBL" id="ML977321">
    <property type="protein sequence ID" value="KAF2116399.1"/>
    <property type="molecule type" value="Genomic_DNA"/>
</dbReference>
<protein>
    <submittedName>
        <fullName evidence="3">Uncharacterized protein</fullName>
    </submittedName>
</protein>
<accession>A0A6A5ZA49</accession>
<dbReference type="Proteomes" id="UP000799770">
    <property type="component" value="Unassembled WGS sequence"/>
</dbReference>
<name>A0A6A5ZA49_9PLEO</name>
<keyword evidence="2" id="KW-0812">Transmembrane</keyword>
<evidence type="ECO:0000256" key="2">
    <source>
        <dbReference type="SAM" id="Phobius"/>
    </source>
</evidence>
<dbReference type="AlphaFoldDB" id="A0A6A5ZA49"/>
<keyword evidence="2" id="KW-0472">Membrane</keyword>
<keyword evidence="2" id="KW-1133">Transmembrane helix</keyword>
<feature type="transmembrane region" description="Helical" evidence="2">
    <location>
        <begin position="157"/>
        <end position="175"/>
    </location>
</feature>
<gene>
    <name evidence="3" type="ORF">BDV96DRAFT_51797</name>
</gene>
<feature type="compositionally biased region" description="Low complexity" evidence="1">
    <location>
        <begin position="55"/>
        <end position="79"/>
    </location>
</feature>
<reference evidence="3" key="1">
    <citation type="journal article" date="2020" name="Stud. Mycol.">
        <title>101 Dothideomycetes genomes: a test case for predicting lifestyles and emergence of pathogens.</title>
        <authorList>
            <person name="Haridas S."/>
            <person name="Albert R."/>
            <person name="Binder M."/>
            <person name="Bloem J."/>
            <person name="Labutti K."/>
            <person name="Salamov A."/>
            <person name="Andreopoulos B."/>
            <person name="Baker S."/>
            <person name="Barry K."/>
            <person name="Bills G."/>
            <person name="Bluhm B."/>
            <person name="Cannon C."/>
            <person name="Castanera R."/>
            <person name="Culley D."/>
            <person name="Daum C."/>
            <person name="Ezra D."/>
            <person name="Gonzalez J."/>
            <person name="Henrissat B."/>
            <person name="Kuo A."/>
            <person name="Liang C."/>
            <person name="Lipzen A."/>
            <person name="Lutzoni F."/>
            <person name="Magnuson J."/>
            <person name="Mondo S."/>
            <person name="Nolan M."/>
            <person name="Ohm R."/>
            <person name="Pangilinan J."/>
            <person name="Park H.-J."/>
            <person name="Ramirez L."/>
            <person name="Alfaro M."/>
            <person name="Sun H."/>
            <person name="Tritt A."/>
            <person name="Yoshinaga Y."/>
            <person name="Zwiers L.-H."/>
            <person name="Turgeon B."/>
            <person name="Goodwin S."/>
            <person name="Spatafora J."/>
            <person name="Crous P."/>
            <person name="Grigoriev I."/>
        </authorList>
    </citation>
    <scope>NUCLEOTIDE SEQUENCE</scope>
    <source>
        <strain evidence="3">CBS 627.86</strain>
    </source>
</reference>
<evidence type="ECO:0000256" key="1">
    <source>
        <dbReference type="SAM" id="MobiDB-lite"/>
    </source>
</evidence>
<keyword evidence="4" id="KW-1185">Reference proteome</keyword>